<protein>
    <submittedName>
        <fullName evidence="4">Plastid fibrillin 3</fullName>
    </submittedName>
</protein>
<dbReference type="GeneID" id="17045418"/>
<keyword evidence="2" id="KW-0934">Plastid</keyword>
<evidence type="ECO:0000313" key="4">
    <source>
        <dbReference type="EMBL" id="EIE27403.1"/>
    </source>
</evidence>
<dbReference type="Proteomes" id="UP000007264">
    <property type="component" value="Unassembled WGS sequence"/>
</dbReference>
<dbReference type="OrthoDB" id="189024at2759"/>
<dbReference type="AlphaFoldDB" id="I0Z9T4"/>
<dbReference type="InterPro" id="IPR039633">
    <property type="entry name" value="PAP"/>
</dbReference>
<dbReference type="InterPro" id="IPR006843">
    <property type="entry name" value="PAP/fibrillin_dom"/>
</dbReference>
<dbReference type="Pfam" id="PF04755">
    <property type="entry name" value="PAP_fibrillin"/>
    <property type="match status" value="1"/>
</dbReference>
<gene>
    <name evidence="4" type="ORF">COCSUDRAFT_11728</name>
</gene>
<evidence type="ECO:0000259" key="3">
    <source>
        <dbReference type="Pfam" id="PF04755"/>
    </source>
</evidence>
<accession>I0Z9T4</accession>
<evidence type="ECO:0000256" key="2">
    <source>
        <dbReference type="ARBA" id="ARBA00022640"/>
    </source>
</evidence>
<dbReference type="PANTHER" id="PTHR31906">
    <property type="entry name" value="PLASTID-LIPID-ASSOCIATED PROTEIN 4, CHLOROPLASTIC-RELATED"/>
    <property type="match status" value="1"/>
</dbReference>
<evidence type="ECO:0000313" key="5">
    <source>
        <dbReference type="Proteomes" id="UP000007264"/>
    </source>
</evidence>
<proteinExistence type="predicted"/>
<reference evidence="4 5" key="1">
    <citation type="journal article" date="2012" name="Genome Biol.">
        <title>The genome of the polar eukaryotic microalga coccomyxa subellipsoidea reveals traits of cold adaptation.</title>
        <authorList>
            <person name="Blanc G."/>
            <person name="Agarkova I."/>
            <person name="Grimwood J."/>
            <person name="Kuo A."/>
            <person name="Brueggeman A."/>
            <person name="Dunigan D."/>
            <person name="Gurnon J."/>
            <person name="Ladunga I."/>
            <person name="Lindquist E."/>
            <person name="Lucas S."/>
            <person name="Pangilinan J."/>
            <person name="Proschold T."/>
            <person name="Salamov A."/>
            <person name="Schmutz J."/>
            <person name="Weeks D."/>
            <person name="Yamada T."/>
            <person name="Claverie J.M."/>
            <person name="Grigoriev I."/>
            <person name="Van Etten J."/>
            <person name="Lomsadze A."/>
            <person name="Borodovsky M."/>
        </authorList>
    </citation>
    <scope>NUCLEOTIDE SEQUENCE [LARGE SCALE GENOMIC DNA]</scope>
    <source>
        <strain evidence="4 5">C-169</strain>
    </source>
</reference>
<comment type="subcellular location">
    <subcellularLocation>
        <location evidence="1">Plastid</location>
    </subcellularLocation>
</comment>
<evidence type="ECO:0000256" key="1">
    <source>
        <dbReference type="ARBA" id="ARBA00004474"/>
    </source>
</evidence>
<comment type="caution">
    <text evidence="4">The sequence shown here is derived from an EMBL/GenBank/DDBJ whole genome shotgun (WGS) entry which is preliminary data.</text>
</comment>
<keyword evidence="5" id="KW-1185">Reference proteome</keyword>
<dbReference type="GO" id="GO:0009536">
    <property type="term" value="C:plastid"/>
    <property type="evidence" value="ECO:0007669"/>
    <property type="project" value="UniProtKB-SubCell"/>
</dbReference>
<dbReference type="EMBL" id="AGSI01000001">
    <property type="protein sequence ID" value="EIE27403.1"/>
    <property type="molecule type" value="Genomic_DNA"/>
</dbReference>
<organism evidence="4 5">
    <name type="scientific">Coccomyxa subellipsoidea (strain C-169)</name>
    <name type="common">Green microalga</name>
    <dbReference type="NCBI Taxonomy" id="574566"/>
    <lineage>
        <taxon>Eukaryota</taxon>
        <taxon>Viridiplantae</taxon>
        <taxon>Chlorophyta</taxon>
        <taxon>core chlorophytes</taxon>
        <taxon>Trebouxiophyceae</taxon>
        <taxon>Trebouxiophyceae incertae sedis</taxon>
        <taxon>Coccomyxaceae</taxon>
        <taxon>Coccomyxa</taxon>
        <taxon>Coccomyxa subellipsoidea</taxon>
    </lineage>
</organism>
<name>I0Z9T4_COCSC</name>
<dbReference type="eggNOG" id="ENOG502QSMF">
    <property type="taxonomic scope" value="Eukaryota"/>
</dbReference>
<sequence>MCTCVQLLELISRLDRGASASTSEKSEVDQLAQKLERVNPNKKALASPLLSAKWRLLYTTSASILGTTKPPFLRPQGPIYQTIDAQNLTAQNQETWPFFNQVKATLTPETASRVAVQFREFKILGLIPVKAPPSARGKLDTTYLDEDLRISRGDKGNLFVLERAGPVE</sequence>
<dbReference type="RefSeq" id="XP_005651947.1">
    <property type="nucleotide sequence ID" value="XM_005651890.1"/>
</dbReference>
<dbReference type="KEGG" id="csl:COCSUDRAFT_11728"/>
<feature type="domain" description="Plastid lipid-associated protein/fibrillin conserved" evidence="3">
    <location>
        <begin position="6"/>
        <end position="161"/>
    </location>
</feature>